<dbReference type="Pfam" id="PF08308">
    <property type="entry name" value="PEGA"/>
    <property type="match status" value="1"/>
</dbReference>
<feature type="chain" id="PRO_5047419616" evidence="1">
    <location>
        <begin position="23"/>
        <end position="155"/>
    </location>
</feature>
<organism evidence="3 4">
    <name type="scientific">Formosa undariae</name>
    <dbReference type="NCBI Taxonomy" id="1325436"/>
    <lineage>
        <taxon>Bacteria</taxon>
        <taxon>Pseudomonadati</taxon>
        <taxon>Bacteroidota</taxon>
        <taxon>Flavobacteriia</taxon>
        <taxon>Flavobacteriales</taxon>
        <taxon>Flavobacteriaceae</taxon>
        <taxon>Formosa</taxon>
    </lineage>
</organism>
<dbReference type="InterPro" id="IPR013229">
    <property type="entry name" value="PEGA"/>
</dbReference>
<sequence>MKIIYKSTLLLFVLLLSSCATIISGSRQQVEINSDPSSAIVYINGAEIGKTPVQKNLKRNQDYRVVLKLDGYKPYETRLDKKFNAWYIGNIAFGGLIGLIVDPITGAIFKLKPQEFDGSPKPGTTHNTKNQKLVIKVSMDINADAEQIGQLEKSE</sequence>
<evidence type="ECO:0000259" key="2">
    <source>
        <dbReference type="Pfam" id="PF08308"/>
    </source>
</evidence>
<protein>
    <submittedName>
        <fullName evidence="3">PEGA domain-containing protein</fullName>
    </submittedName>
</protein>
<gene>
    <name evidence="3" type="ORF">ACFFVB_14635</name>
</gene>
<evidence type="ECO:0000313" key="4">
    <source>
        <dbReference type="Proteomes" id="UP001589605"/>
    </source>
</evidence>
<comment type="caution">
    <text evidence="3">The sequence shown here is derived from an EMBL/GenBank/DDBJ whole genome shotgun (WGS) entry which is preliminary data.</text>
</comment>
<reference evidence="3 4" key="1">
    <citation type="submission" date="2024-09" db="EMBL/GenBank/DDBJ databases">
        <authorList>
            <person name="Sun Q."/>
            <person name="Mori K."/>
        </authorList>
    </citation>
    <scope>NUCLEOTIDE SEQUENCE [LARGE SCALE GENOMIC DNA]</scope>
    <source>
        <strain evidence="3 4">CECT 8286</strain>
    </source>
</reference>
<evidence type="ECO:0000313" key="3">
    <source>
        <dbReference type="EMBL" id="MFB9054321.1"/>
    </source>
</evidence>
<keyword evidence="1" id="KW-0732">Signal</keyword>
<feature type="domain" description="PEGA" evidence="2">
    <location>
        <begin position="29"/>
        <end position="78"/>
    </location>
</feature>
<dbReference type="RefSeq" id="WP_382383900.1">
    <property type="nucleotide sequence ID" value="NZ_JBHMEZ010000013.1"/>
</dbReference>
<evidence type="ECO:0000256" key="1">
    <source>
        <dbReference type="SAM" id="SignalP"/>
    </source>
</evidence>
<accession>A0ABV5F4F2</accession>
<keyword evidence="4" id="KW-1185">Reference proteome</keyword>
<dbReference type="PROSITE" id="PS51257">
    <property type="entry name" value="PROKAR_LIPOPROTEIN"/>
    <property type="match status" value="1"/>
</dbReference>
<dbReference type="EMBL" id="JBHMEZ010000013">
    <property type="protein sequence ID" value="MFB9054321.1"/>
    <property type="molecule type" value="Genomic_DNA"/>
</dbReference>
<dbReference type="Proteomes" id="UP001589605">
    <property type="component" value="Unassembled WGS sequence"/>
</dbReference>
<feature type="signal peptide" evidence="1">
    <location>
        <begin position="1"/>
        <end position="22"/>
    </location>
</feature>
<name>A0ABV5F4F2_9FLAO</name>
<proteinExistence type="predicted"/>